<accession>A4BMV4</accession>
<sequence>MQGMMLGALLTLPIATPALAGGWNAAAESANSLNNPFAAFPVIDHDQMAQLRGGFTFAGMEFEVGANVRTLIDNVVRLETIFQLTQAGWVSSNRDLAQAASNMQSARGAQLSQVAQDAAGLVKDIATGAVNGSQTGSANSTAVATAGNTQAAAASRGQGGVVSIDLAGQLAGLRNLATRIGAEATSIDNPAAANGAPTQPGVATDPSVSRLEAGAQVDLSGLGDKIQAAVLNDTKGLTTAIQEFTRNRISNTVINQANDRRIDIQMNVEINVKNFSQYSAALRNTLLNNRLLSNQNNF</sequence>
<evidence type="ECO:0000256" key="1">
    <source>
        <dbReference type="SAM" id="SignalP"/>
    </source>
</evidence>
<feature type="signal peptide" evidence="1">
    <location>
        <begin position="1"/>
        <end position="20"/>
    </location>
</feature>
<evidence type="ECO:0000313" key="3">
    <source>
        <dbReference type="Proteomes" id="UP000003374"/>
    </source>
</evidence>
<comment type="caution">
    <text evidence="2">The sequence shown here is derived from an EMBL/GenBank/DDBJ whole genome shotgun (WGS) entry which is preliminary data.</text>
</comment>
<organism evidence="2 3">
    <name type="scientific">Nitrococcus mobilis Nb-231</name>
    <dbReference type="NCBI Taxonomy" id="314278"/>
    <lineage>
        <taxon>Bacteria</taxon>
        <taxon>Pseudomonadati</taxon>
        <taxon>Pseudomonadota</taxon>
        <taxon>Gammaproteobacteria</taxon>
        <taxon>Chromatiales</taxon>
        <taxon>Ectothiorhodospiraceae</taxon>
        <taxon>Nitrococcus</taxon>
    </lineage>
</organism>
<dbReference type="EMBL" id="AAOF01000002">
    <property type="protein sequence ID" value="EAR22553.1"/>
    <property type="molecule type" value="Genomic_DNA"/>
</dbReference>
<protein>
    <submittedName>
        <fullName evidence="2">Uncharacterized protein</fullName>
    </submittedName>
</protein>
<dbReference type="STRING" id="314278.NB231_08883"/>
<gene>
    <name evidence="2" type="ORF">NB231_08883</name>
</gene>
<proteinExistence type="predicted"/>
<evidence type="ECO:0000313" key="2">
    <source>
        <dbReference type="EMBL" id="EAR22553.1"/>
    </source>
</evidence>
<dbReference type="Proteomes" id="UP000003374">
    <property type="component" value="Unassembled WGS sequence"/>
</dbReference>
<name>A4BMV4_9GAMM</name>
<dbReference type="HOGENOM" id="CLU_933284_0_0_6"/>
<dbReference type="AlphaFoldDB" id="A4BMV4"/>
<keyword evidence="1" id="KW-0732">Signal</keyword>
<reference evidence="2 3" key="1">
    <citation type="submission" date="2006-02" db="EMBL/GenBank/DDBJ databases">
        <authorList>
            <person name="Waterbury J."/>
            <person name="Ferriera S."/>
            <person name="Johnson J."/>
            <person name="Kravitz S."/>
            <person name="Halpern A."/>
            <person name="Remington K."/>
            <person name="Beeson K."/>
            <person name="Tran B."/>
            <person name="Rogers Y.-H."/>
            <person name="Friedman R."/>
            <person name="Venter J.C."/>
        </authorList>
    </citation>
    <scope>NUCLEOTIDE SEQUENCE [LARGE SCALE GENOMIC DNA]</scope>
    <source>
        <strain evidence="2 3">Nb-231</strain>
    </source>
</reference>
<feature type="chain" id="PRO_5002665300" evidence="1">
    <location>
        <begin position="21"/>
        <end position="298"/>
    </location>
</feature>
<keyword evidence="3" id="KW-1185">Reference proteome</keyword>